<gene>
    <name evidence="1" type="ORF">KUTeg_002672</name>
</gene>
<evidence type="ECO:0000313" key="2">
    <source>
        <dbReference type="Proteomes" id="UP001217089"/>
    </source>
</evidence>
<dbReference type="EMBL" id="JARBDR010000141">
    <property type="protein sequence ID" value="KAJ8321085.1"/>
    <property type="molecule type" value="Genomic_DNA"/>
</dbReference>
<comment type="caution">
    <text evidence="1">The sequence shown here is derived from an EMBL/GenBank/DDBJ whole genome shotgun (WGS) entry which is preliminary data.</text>
</comment>
<evidence type="ECO:0008006" key="3">
    <source>
        <dbReference type="Google" id="ProtNLM"/>
    </source>
</evidence>
<reference evidence="1 2" key="1">
    <citation type="submission" date="2022-12" db="EMBL/GenBank/DDBJ databases">
        <title>Chromosome-level genome of Tegillarca granosa.</title>
        <authorList>
            <person name="Kim J."/>
        </authorList>
    </citation>
    <scope>NUCLEOTIDE SEQUENCE [LARGE SCALE GENOMIC DNA]</scope>
    <source>
        <strain evidence="1">Teg-2019</strain>
        <tissue evidence="1">Adductor muscle</tissue>
    </source>
</reference>
<sequence>MHFDAVAEFFGGFIRAIHFDAVAEFFGGFIRAIHFDAVAEFFGGLIRAMHFDAVAEFFGGFIRQYTLMRLLNFYGGFIRAMHFDAVAEFLCCDFIWAMRYCAYQKIVLIMSNVLKPKHSLIGKSLLSLILEAQGSDEPSELARLKKNHPLECYTFDELASEFHKLTGETARSVLRAVGKGDSEDAMRRLMHYTIVAANTYGLPRGQVLVDPAPQSSVSGASSSSTSSSASSVDSIVFEARMKSVEQSVSDLRTKTDHNVVEDALRQVRILASRPKLTQAHSKALSACRRYDEDDDKDKKISSAIAEWAKGKNYDQGTSESKVKSKDSRQCMPSSVVPPYPFAFPGFPLVNFPYSVPPMHFGHYGGQGYPRFRARRQQFSNNIPKTCYFCKQTWHFLADCPKVKKDN</sequence>
<dbReference type="Proteomes" id="UP001217089">
    <property type="component" value="Unassembled WGS sequence"/>
</dbReference>
<evidence type="ECO:0000313" key="1">
    <source>
        <dbReference type="EMBL" id="KAJ8321085.1"/>
    </source>
</evidence>
<accession>A0ABQ9FXV2</accession>
<name>A0ABQ9FXV2_TEGGR</name>
<proteinExistence type="predicted"/>
<organism evidence="1 2">
    <name type="scientific">Tegillarca granosa</name>
    <name type="common">Malaysian cockle</name>
    <name type="synonym">Anadara granosa</name>
    <dbReference type="NCBI Taxonomy" id="220873"/>
    <lineage>
        <taxon>Eukaryota</taxon>
        <taxon>Metazoa</taxon>
        <taxon>Spiralia</taxon>
        <taxon>Lophotrochozoa</taxon>
        <taxon>Mollusca</taxon>
        <taxon>Bivalvia</taxon>
        <taxon>Autobranchia</taxon>
        <taxon>Pteriomorphia</taxon>
        <taxon>Arcoida</taxon>
        <taxon>Arcoidea</taxon>
        <taxon>Arcidae</taxon>
        <taxon>Tegillarca</taxon>
    </lineage>
</organism>
<keyword evidence="2" id="KW-1185">Reference proteome</keyword>
<protein>
    <recommendedName>
        <fullName evidence="3">CCHC-type domain-containing protein</fullName>
    </recommendedName>
</protein>